<reference evidence="1 2" key="1">
    <citation type="submission" date="2022-04" db="EMBL/GenBank/DDBJ databases">
        <title>Halobacillus sp. isolated from saltern.</title>
        <authorList>
            <person name="Won M."/>
            <person name="Lee C.-M."/>
            <person name="Woen H.-Y."/>
            <person name="Kwon S.-W."/>
        </authorList>
    </citation>
    <scope>NUCLEOTIDE SEQUENCE [LARGE SCALE GENOMIC DNA]</scope>
    <source>
        <strain evidence="1 2">SSBR10-3</strain>
    </source>
</reference>
<evidence type="ECO:0000313" key="1">
    <source>
        <dbReference type="EMBL" id="UOQ44573.1"/>
    </source>
</evidence>
<gene>
    <name evidence="1" type="ORF">MUN89_00915</name>
</gene>
<keyword evidence="2" id="KW-1185">Reference proteome</keyword>
<organism evidence="1 2">
    <name type="scientific">Halobacillus salinarum</name>
    <dbReference type="NCBI Taxonomy" id="2932257"/>
    <lineage>
        <taxon>Bacteria</taxon>
        <taxon>Bacillati</taxon>
        <taxon>Bacillota</taxon>
        <taxon>Bacilli</taxon>
        <taxon>Bacillales</taxon>
        <taxon>Bacillaceae</taxon>
        <taxon>Halobacillus</taxon>
    </lineage>
</organism>
<name>A0ABY4EJB7_9BACI</name>
<dbReference type="Proteomes" id="UP000831787">
    <property type="component" value="Chromosome"/>
</dbReference>
<evidence type="ECO:0000313" key="2">
    <source>
        <dbReference type="Proteomes" id="UP000831787"/>
    </source>
</evidence>
<sequence length="474" mass="54769">MSDLNRNLVRIMWEQCYALSKQIDKYKINTYPNQETTEVIDHISVINNNLLDIFSQHQDEIINNRELKLYKQILDPFQRVIVKIVDQSNTTNHPLEVMIPVREIVNRIDGDIKNFITEPSWELNYAIGDFWSVFARFINKLGVSDVDEEKRIRVIFPILHKDNVLLGSIMGHELGHYLDLHHGLNISEQLMPKILKHQDISKLEPFLHGEIIDKLPQPIRIAVIKSVLSNAFLIDWLKEFVADISGIVLYGPASHFSCEQIFMFYGISDGSTLADRFSQTHPRKIIRSIVRRETMSHFSYENHLPEKIQEIIDSLHNGWKNASHNDIYSVFTDTIMNNNRIEFVFNNDSCKIIEDILMDNLDLIIDKVVKSIPEEVHYTSEKIDEWVNPLADKLSKLTPPNELNRVPADSVSILNAGWFAYYLFGDSIKEERGLSALEGELELRNIINNLTRKALVSADVHRRWSNVGSLGETN</sequence>
<dbReference type="RefSeq" id="WP_244710647.1">
    <property type="nucleotide sequence ID" value="NZ_CP095073.1"/>
</dbReference>
<protein>
    <submittedName>
        <fullName evidence="1">Uncharacterized protein</fullName>
    </submittedName>
</protein>
<dbReference type="EMBL" id="CP095073">
    <property type="protein sequence ID" value="UOQ44573.1"/>
    <property type="molecule type" value="Genomic_DNA"/>
</dbReference>
<accession>A0ABY4EJB7</accession>
<proteinExistence type="predicted"/>